<accession>A0ABS4GVK7</accession>
<gene>
    <name evidence="3" type="ORF">J2Z37_004074</name>
</gene>
<feature type="domain" description="ISXO2-like transposase" evidence="2">
    <location>
        <begin position="226"/>
        <end position="258"/>
    </location>
</feature>
<evidence type="ECO:0000313" key="4">
    <source>
        <dbReference type="Proteomes" id="UP001519343"/>
    </source>
</evidence>
<dbReference type="Proteomes" id="UP001519343">
    <property type="component" value="Unassembled WGS sequence"/>
</dbReference>
<comment type="caution">
    <text evidence="3">The sequence shown here is derived from an EMBL/GenBank/DDBJ whole genome shotgun (WGS) entry which is preliminary data.</text>
</comment>
<evidence type="ECO:0000259" key="1">
    <source>
        <dbReference type="Pfam" id="PF12760"/>
    </source>
</evidence>
<protein>
    <submittedName>
        <fullName evidence="3">Transposase-like protein/predicted metal-binding transcription factor (Methanogenesis marker protein 9)</fullName>
    </submittedName>
</protein>
<name>A0ABS4GVK7_9BACL</name>
<dbReference type="Pfam" id="PF12760">
    <property type="entry name" value="Zn_ribbon_IS1595"/>
    <property type="match status" value="1"/>
</dbReference>
<keyword evidence="4" id="KW-1185">Reference proteome</keyword>
<dbReference type="Pfam" id="PF12762">
    <property type="entry name" value="DDE_Tnp_IS1595"/>
    <property type="match status" value="1"/>
</dbReference>
<reference evidence="3 4" key="1">
    <citation type="submission" date="2021-03" db="EMBL/GenBank/DDBJ databases">
        <title>Genomic Encyclopedia of Type Strains, Phase IV (KMG-IV): sequencing the most valuable type-strain genomes for metagenomic binning, comparative biology and taxonomic classification.</title>
        <authorList>
            <person name="Goeker M."/>
        </authorList>
    </citation>
    <scope>NUCLEOTIDE SEQUENCE [LARGE SCALE GENOMIC DNA]</scope>
    <source>
        <strain evidence="3 4">DSM 24738</strain>
    </source>
</reference>
<proteinExistence type="predicted"/>
<sequence length="302" mass="35175">MVGELSLEQFLSRYNTEEACADYLFQMKWPEGFVCTRCSHRQYYMTITRRLPLYECARCRYQASLTVGTVMEGSHTALQKWFHAIFLVSQPSPGISATALKKEINVTYKTAWLMLHKIRRAMSEADASVQLSGIVQVHDACYGRPYNPTHFTHAEEHPLLVGVNLNEQKEPTYIKMKLLVEIPREKRINRQEKENFADRYIQSEESQVEFITERLKPRKLKKGYPIFTIAQRWINETFHGIGGRHLQAYLDEFCYRLNRLLQKAPLFGSLIQCCASSKAVSYRTIVGRRKRFKPKQLADLPI</sequence>
<organism evidence="3 4">
    <name type="scientific">Ammoniphilus resinae</name>
    <dbReference type="NCBI Taxonomy" id="861532"/>
    <lineage>
        <taxon>Bacteria</taxon>
        <taxon>Bacillati</taxon>
        <taxon>Bacillota</taxon>
        <taxon>Bacilli</taxon>
        <taxon>Bacillales</taxon>
        <taxon>Paenibacillaceae</taxon>
        <taxon>Aneurinibacillus group</taxon>
        <taxon>Ammoniphilus</taxon>
    </lineage>
</organism>
<evidence type="ECO:0000313" key="3">
    <source>
        <dbReference type="EMBL" id="MBP1934057.1"/>
    </source>
</evidence>
<dbReference type="InterPro" id="IPR024442">
    <property type="entry name" value="Transposase_Zn_ribbon"/>
</dbReference>
<evidence type="ECO:0000259" key="2">
    <source>
        <dbReference type="Pfam" id="PF12762"/>
    </source>
</evidence>
<dbReference type="EMBL" id="JAGGKT010000016">
    <property type="protein sequence ID" value="MBP1934057.1"/>
    <property type="molecule type" value="Genomic_DNA"/>
</dbReference>
<feature type="domain" description="Transposase zinc-ribbon" evidence="1">
    <location>
        <begin position="16"/>
        <end position="62"/>
    </location>
</feature>
<dbReference type="InterPro" id="IPR024445">
    <property type="entry name" value="Tnp_ISXO2-like"/>
</dbReference>